<feature type="domain" description="3CxxC-type" evidence="5">
    <location>
        <begin position="201"/>
        <end position="302"/>
    </location>
</feature>
<dbReference type="AlphaFoldDB" id="A0A9W8U4U8"/>
<protein>
    <recommendedName>
        <fullName evidence="5">3CxxC-type domain-containing protein</fullName>
    </recommendedName>
</protein>
<keyword evidence="7" id="KW-1185">Reference proteome</keyword>
<reference evidence="6" key="1">
    <citation type="submission" date="2022-10" db="EMBL/GenBank/DDBJ databases">
        <title>Fusarium specimens isolated from Avocado Roots.</title>
        <authorList>
            <person name="Stajich J."/>
            <person name="Roper C."/>
            <person name="Heimlech-Rivalta G."/>
        </authorList>
    </citation>
    <scope>NUCLEOTIDE SEQUENCE</scope>
    <source>
        <strain evidence="6">CF00143</strain>
    </source>
</reference>
<organism evidence="6 7">
    <name type="scientific">Fusarium irregulare</name>
    <dbReference type="NCBI Taxonomy" id="2494466"/>
    <lineage>
        <taxon>Eukaryota</taxon>
        <taxon>Fungi</taxon>
        <taxon>Dikarya</taxon>
        <taxon>Ascomycota</taxon>
        <taxon>Pezizomycotina</taxon>
        <taxon>Sordariomycetes</taxon>
        <taxon>Hypocreomycetidae</taxon>
        <taxon>Hypocreales</taxon>
        <taxon>Nectriaceae</taxon>
        <taxon>Fusarium</taxon>
        <taxon>Fusarium incarnatum-equiseti species complex</taxon>
    </lineage>
</organism>
<keyword evidence="3" id="KW-0862">Zinc</keyword>
<dbReference type="InterPro" id="IPR027377">
    <property type="entry name" value="ZAR1/RTP1-5-like_Znf-3CxxC"/>
</dbReference>
<keyword evidence="2" id="KW-0863">Zinc-finger</keyword>
<evidence type="ECO:0000259" key="5">
    <source>
        <dbReference type="SMART" id="SM01328"/>
    </source>
</evidence>
<evidence type="ECO:0000256" key="4">
    <source>
        <dbReference type="SAM" id="MobiDB-lite"/>
    </source>
</evidence>
<comment type="caution">
    <text evidence="6">The sequence shown here is derived from an EMBL/GenBank/DDBJ whole genome shotgun (WGS) entry which is preliminary data.</text>
</comment>
<dbReference type="Proteomes" id="UP001152130">
    <property type="component" value="Unassembled WGS sequence"/>
</dbReference>
<dbReference type="GO" id="GO:0008270">
    <property type="term" value="F:zinc ion binding"/>
    <property type="evidence" value="ECO:0007669"/>
    <property type="project" value="UniProtKB-KW"/>
</dbReference>
<feature type="compositionally biased region" description="Basic and acidic residues" evidence="4">
    <location>
        <begin position="51"/>
        <end position="88"/>
    </location>
</feature>
<dbReference type="OrthoDB" id="8121437at2759"/>
<keyword evidence="1" id="KW-0479">Metal-binding</keyword>
<feature type="region of interest" description="Disordered" evidence="4">
    <location>
        <begin position="49"/>
        <end position="154"/>
    </location>
</feature>
<evidence type="ECO:0000313" key="6">
    <source>
        <dbReference type="EMBL" id="KAJ4005994.1"/>
    </source>
</evidence>
<dbReference type="Pfam" id="PF13695">
    <property type="entry name" value="Zn_ribbon_3CxxC"/>
    <property type="match status" value="1"/>
</dbReference>
<dbReference type="EMBL" id="JAPDHF010000020">
    <property type="protein sequence ID" value="KAJ4005994.1"/>
    <property type="molecule type" value="Genomic_DNA"/>
</dbReference>
<evidence type="ECO:0000313" key="7">
    <source>
        <dbReference type="Proteomes" id="UP001152130"/>
    </source>
</evidence>
<gene>
    <name evidence="6" type="ORF">NW766_010819</name>
</gene>
<name>A0A9W8U4U8_9HYPO</name>
<accession>A0A9W8U4U8</accession>
<proteinExistence type="predicted"/>
<sequence>MSDSDSKAALLKELSLRFQNLSLDENSAQNRWSQYSASENISPFSAALEKLMAEKSAPEEASPEHSLPETLSREESSAEDSAPEKDAPKSTSTELTLPTEASPVKVSPETASPDEPSTEEPPTKANSLEKDSPEETALENRVPEELSASKPAPKAKEQTEWFMCSYFDEQVRLQLAEDGIGYYTFNPDDDDDSATNSYSTNIMGRFACSNKRCGKTIWRSLLVAITIRVYDGYRYNAKVYNQRCISCGRAGDPMVDKRSYVDRVSYRIKKWHGIQMGSYQRGKDIPADGRHKSKYCEGCKKGLCNGRYDRDEEDSD</sequence>
<evidence type="ECO:0000256" key="3">
    <source>
        <dbReference type="ARBA" id="ARBA00022833"/>
    </source>
</evidence>
<dbReference type="SMART" id="SM01328">
    <property type="entry name" value="zf-3CxxC"/>
    <property type="match status" value="1"/>
</dbReference>
<evidence type="ECO:0000256" key="2">
    <source>
        <dbReference type="ARBA" id="ARBA00022771"/>
    </source>
</evidence>
<evidence type="ECO:0000256" key="1">
    <source>
        <dbReference type="ARBA" id="ARBA00022723"/>
    </source>
</evidence>